<dbReference type="RefSeq" id="XP_001270914.1">
    <property type="nucleotide sequence ID" value="XM_001270913.1"/>
</dbReference>
<dbReference type="AlphaFoldDB" id="A1CK14"/>
<evidence type="ECO:0000313" key="6">
    <source>
        <dbReference type="Proteomes" id="UP000006701"/>
    </source>
</evidence>
<organism evidence="5 6">
    <name type="scientific">Aspergillus clavatus (strain ATCC 1007 / CBS 513.65 / DSM 816 / NCTC 3887 / NRRL 1 / QM 1276 / 107)</name>
    <dbReference type="NCBI Taxonomy" id="344612"/>
    <lineage>
        <taxon>Eukaryota</taxon>
        <taxon>Fungi</taxon>
        <taxon>Dikarya</taxon>
        <taxon>Ascomycota</taxon>
        <taxon>Pezizomycotina</taxon>
        <taxon>Eurotiomycetes</taxon>
        <taxon>Eurotiomycetidae</taxon>
        <taxon>Eurotiales</taxon>
        <taxon>Aspergillaceae</taxon>
        <taxon>Aspergillus</taxon>
        <taxon>Aspergillus subgen. Fumigati</taxon>
    </lineage>
</organism>
<dbReference type="PANTHER" id="PTHR21661:SF39">
    <property type="entry name" value="HYDROLASE, PUTATIVE (AFU_ORTHOLOGUE AFUA_3G08960)-RELATED"/>
    <property type="match status" value="1"/>
</dbReference>
<dbReference type="VEuPathDB" id="FungiDB:ACLA_036930"/>
<dbReference type="InterPro" id="IPR029058">
    <property type="entry name" value="AB_hydrolase_fold"/>
</dbReference>
<dbReference type="PIRSF" id="PIRSF001112">
    <property type="entry name" value="Epoxide_hydrolase"/>
    <property type="match status" value="1"/>
</dbReference>
<dbReference type="EMBL" id="DS027056">
    <property type="protein sequence ID" value="EAW09488.1"/>
    <property type="molecule type" value="Genomic_DNA"/>
</dbReference>
<gene>
    <name evidence="5" type="ORF">ACLA_036930</name>
</gene>
<dbReference type="PANTHER" id="PTHR21661">
    <property type="entry name" value="EPOXIDE HYDROLASE 1-RELATED"/>
    <property type="match status" value="1"/>
</dbReference>
<dbReference type="PRINTS" id="PR00412">
    <property type="entry name" value="EPOXHYDRLASE"/>
</dbReference>
<feature type="domain" description="Epoxide hydrolase N-terminal" evidence="4">
    <location>
        <begin position="17"/>
        <end position="124"/>
    </location>
</feature>
<evidence type="ECO:0000256" key="3">
    <source>
        <dbReference type="PIRSR" id="PIRSR001112-1"/>
    </source>
</evidence>
<dbReference type="Pfam" id="PF06441">
    <property type="entry name" value="EHN"/>
    <property type="match status" value="1"/>
</dbReference>
<dbReference type="eggNOG" id="KOG2565">
    <property type="taxonomic scope" value="Eukaryota"/>
</dbReference>
<protein>
    <submittedName>
        <fullName evidence="5">Epoxide hydrolase, putative</fullName>
    </submittedName>
</protein>
<dbReference type="Gene3D" id="3.40.50.1820">
    <property type="entry name" value="alpha/beta hydrolase"/>
    <property type="match status" value="1"/>
</dbReference>
<keyword evidence="2 5" id="KW-0378">Hydrolase</keyword>
<dbReference type="Proteomes" id="UP000006701">
    <property type="component" value="Unassembled WGS sequence"/>
</dbReference>
<evidence type="ECO:0000259" key="4">
    <source>
        <dbReference type="Pfam" id="PF06441"/>
    </source>
</evidence>
<proteinExistence type="inferred from homology"/>
<dbReference type="ESTHER" id="aspcl-a1ck14">
    <property type="family name" value="Epoxide_hydrolase"/>
</dbReference>
<dbReference type="SUPFAM" id="SSF53474">
    <property type="entry name" value="alpha/beta-Hydrolases"/>
    <property type="match status" value="1"/>
</dbReference>
<dbReference type="OrthoDB" id="7130006at2759"/>
<dbReference type="InterPro" id="IPR000639">
    <property type="entry name" value="Epox_hydrolase-like"/>
</dbReference>
<name>A1CK14_ASPCL</name>
<feature type="active site" description="Nucleophile" evidence="3">
    <location>
        <position position="192"/>
    </location>
</feature>
<dbReference type="GO" id="GO:0004301">
    <property type="term" value="F:epoxide hydrolase activity"/>
    <property type="evidence" value="ECO:0007669"/>
    <property type="project" value="TreeGrafter"/>
</dbReference>
<dbReference type="GO" id="GO:0097176">
    <property type="term" value="P:epoxide metabolic process"/>
    <property type="evidence" value="ECO:0007669"/>
    <property type="project" value="TreeGrafter"/>
</dbReference>
<feature type="active site" description="Proton donor" evidence="3">
    <location>
        <position position="310"/>
    </location>
</feature>
<comment type="similarity">
    <text evidence="1">Belongs to the peptidase S33 family.</text>
</comment>
<evidence type="ECO:0000256" key="1">
    <source>
        <dbReference type="ARBA" id="ARBA00010088"/>
    </source>
</evidence>
<dbReference type="GeneID" id="4703312"/>
<keyword evidence="6" id="KW-1185">Reference proteome</keyword>
<feature type="active site" description="Proton acceptor" evidence="3">
    <location>
        <position position="384"/>
    </location>
</feature>
<dbReference type="OMA" id="PWIATTG"/>
<dbReference type="InterPro" id="IPR010497">
    <property type="entry name" value="Epoxide_hydro_N"/>
</dbReference>
<sequence>MSIPYSKLPPSAKISPDPFHVDIPDENISEFKALVKLSKLAPPTYEDLQQDRRYGVTSDWLNTMREKWLNSYDWRETETRINGFPQFTTKIEDVTLHFAALFSEKADAIPVILLHGWPGSFLEFLPILKLFKEEYAPDTLPFHLIVPSLPGYGFSSGPPLDREYTSFDVARVFDQLMKGLGFEAGYVTQGGDIGSRLSRVLAVEFESCKVNFCTIPRPQGSTDENLTDTEKRGVERLDKFMTTGTAYAIEQGTRPSTIGHILSTNPMALLAWVGEKFLDWVDDPLPSETILDFVSLYWFTETYPRAIYFYREDFPHRRFTSELNGRYFIHKPFGFSYFPKELYPAPRPWIATTGNLVFFQDHQKAWTSIPFRSFQLTNFTQGGHFAALERPQDLKKDLTEFIEQVWPGIAPSK</sequence>
<dbReference type="HOGENOM" id="CLU_019414_0_0_1"/>
<accession>A1CK14</accession>
<evidence type="ECO:0000256" key="2">
    <source>
        <dbReference type="ARBA" id="ARBA00022801"/>
    </source>
</evidence>
<dbReference type="InterPro" id="IPR016292">
    <property type="entry name" value="Epoxide_hydrolase"/>
</dbReference>
<reference evidence="5 6" key="1">
    <citation type="journal article" date="2008" name="PLoS Genet.">
        <title>Genomic islands in the pathogenic filamentous fungus Aspergillus fumigatus.</title>
        <authorList>
            <person name="Fedorova N.D."/>
            <person name="Khaldi N."/>
            <person name="Joardar V.S."/>
            <person name="Maiti R."/>
            <person name="Amedeo P."/>
            <person name="Anderson M.J."/>
            <person name="Crabtree J."/>
            <person name="Silva J.C."/>
            <person name="Badger J.H."/>
            <person name="Albarraq A."/>
            <person name="Angiuoli S."/>
            <person name="Bussey H."/>
            <person name="Bowyer P."/>
            <person name="Cotty P.J."/>
            <person name="Dyer P.S."/>
            <person name="Egan A."/>
            <person name="Galens K."/>
            <person name="Fraser-Liggett C.M."/>
            <person name="Haas B.J."/>
            <person name="Inman J.M."/>
            <person name="Kent R."/>
            <person name="Lemieux S."/>
            <person name="Malavazi I."/>
            <person name="Orvis J."/>
            <person name="Roemer T."/>
            <person name="Ronning C.M."/>
            <person name="Sundaram J.P."/>
            <person name="Sutton G."/>
            <person name="Turner G."/>
            <person name="Venter J.C."/>
            <person name="White O.R."/>
            <person name="Whitty B.R."/>
            <person name="Youngman P."/>
            <person name="Wolfe K.H."/>
            <person name="Goldman G.H."/>
            <person name="Wortman J.R."/>
            <person name="Jiang B."/>
            <person name="Denning D.W."/>
            <person name="Nierman W.C."/>
        </authorList>
    </citation>
    <scope>NUCLEOTIDE SEQUENCE [LARGE SCALE GENOMIC DNA]</scope>
    <source>
        <strain evidence="6">ATCC 1007 / CBS 513.65 / DSM 816 / NCTC 3887 / NRRL 1</strain>
    </source>
</reference>
<dbReference type="STRING" id="344612.A1CK14"/>
<evidence type="ECO:0000313" key="5">
    <source>
        <dbReference type="EMBL" id="EAW09488.1"/>
    </source>
</evidence>
<dbReference type="KEGG" id="act:ACLA_036930"/>